<gene>
    <name evidence="1" type="ORF">HNAJ_LOCUS11186</name>
</gene>
<proteinExistence type="predicted"/>
<evidence type="ECO:0000313" key="2">
    <source>
        <dbReference type="Proteomes" id="UP000278807"/>
    </source>
</evidence>
<dbReference type="AlphaFoldDB" id="A0A0R3TTY5"/>
<evidence type="ECO:0000313" key="3">
    <source>
        <dbReference type="WBParaSite" id="HNAJ_0001119601-mRNA-1"/>
    </source>
</evidence>
<dbReference type="Proteomes" id="UP000278807">
    <property type="component" value="Unassembled WGS sequence"/>
</dbReference>
<organism evidence="3">
    <name type="scientific">Rodentolepis nana</name>
    <name type="common">Dwarf tapeworm</name>
    <name type="synonym">Hymenolepis nana</name>
    <dbReference type="NCBI Taxonomy" id="102285"/>
    <lineage>
        <taxon>Eukaryota</taxon>
        <taxon>Metazoa</taxon>
        <taxon>Spiralia</taxon>
        <taxon>Lophotrochozoa</taxon>
        <taxon>Platyhelminthes</taxon>
        <taxon>Cestoda</taxon>
        <taxon>Eucestoda</taxon>
        <taxon>Cyclophyllidea</taxon>
        <taxon>Hymenolepididae</taxon>
        <taxon>Rodentolepis</taxon>
    </lineage>
</organism>
<accession>A0A0R3TTY5</accession>
<evidence type="ECO:0000313" key="1">
    <source>
        <dbReference type="EMBL" id="VDO09775.1"/>
    </source>
</evidence>
<dbReference type="WBParaSite" id="HNAJ_0001119601-mRNA-1">
    <property type="protein sequence ID" value="HNAJ_0001119601-mRNA-1"/>
    <property type="gene ID" value="HNAJ_0001119601"/>
</dbReference>
<reference evidence="1 2" key="2">
    <citation type="submission" date="2018-11" db="EMBL/GenBank/DDBJ databases">
        <authorList>
            <consortium name="Pathogen Informatics"/>
        </authorList>
    </citation>
    <scope>NUCLEOTIDE SEQUENCE [LARGE SCALE GENOMIC DNA]</scope>
</reference>
<name>A0A0R3TTY5_RODNA</name>
<reference evidence="3" key="1">
    <citation type="submission" date="2017-02" db="UniProtKB">
        <authorList>
            <consortium name="WormBaseParasite"/>
        </authorList>
    </citation>
    <scope>IDENTIFICATION</scope>
</reference>
<keyword evidence="2" id="KW-1185">Reference proteome</keyword>
<dbReference type="EMBL" id="UZAE01013422">
    <property type="protein sequence ID" value="VDO09775.1"/>
    <property type="molecule type" value="Genomic_DNA"/>
</dbReference>
<protein>
    <submittedName>
        <fullName evidence="3">DDE Tnp4 domain-containing protein</fullName>
    </submittedName>
</protein>
<sequence>MAQELEEWTGMGDTWQRELADIQLERIALMFDRFKHLTEPRGVQGLKNLLGAAWKHDLLLQSTLAVPIRTQQQFHLEILSLIRFSCPQSYILSKLVNSKGVFYKLILDERSGRGVPFAPGPGFMKKNNPKIKRGSFHSLDALILTGSFGNLQELGNQTKTPTTTKGFYSFSNKLRSMFKDFIYGKKLDSTCKADHKDPFGCRINGARTERFSENKILTEMCAHIDWERWISDVIVHN</sequence>